<dbReference type="InterPro" id="IPR036259">
    <property type="entry name" value="MFS_trans_sf"/>
</dbReference>
<dbReference type="FunFam" id="3.80.10.10:FF:001164">
    <property type="entry name" value="GH01279p"/>
    <property type="match status" value="2"/>
</dbReference>
<keyword evidence="5 8" id="KW-1133">Transmembrane helix</keyword>
<evidence type="ECO:0000256" key="7">
    <source>
        <dbReference type="SAM" id="MobiDB-lite"/>
    </source>
</evidence>
<dbReference type="PROSITE" id="PS00216">
    <property type="entry name" value="SUGAR_TRANSPORT_1"/>
    <property type="match status" value="1"/>
</dbReference>
<keyword evidence="2" id="KW-0433">Leucine-rich repeat</keyword>
<feature type="compositionally biased region" description="Low complexity" evidence="7">
    <location>
        <begin position="1783"/>
        <end position="1792"/>
    </location>
</feature>
<evidence type="ECO:0000259" key="9">
    <source>
        <dbReference type="PROSITE" id="PS50850"/>
    </source>
</evidence>
<evidence type="ECO:0000256" key="5">
    <source>
        <dbReference type="ARBA" id="ARBA00022989"/>
    </source>
</evidence>
<sequence length="1866" mass="200681">MTAEFTLVCGREHLRAAYHGVYQLGVLIGTPSSGFLADKYGRKLMIALSSSVYVVLGLVTAWLPGMVSILVLRFIMGLAHGVILLVTYILVIEVAEPRRRTLLGLTVYLIWCGSVMAWGGLAYGLREWRWLQTVASLPGVLFLPSLLFIDESPRWLAVRGRYHDAYNVLRKAARITILTSLDFTLGSMVYYGLSLSGDDLSDNPFVYMALAGLMELPSYTLTVPVLEKLGRRSPCVVCFAFCGVTLMLLAAIPAEYTKAVMALALVGKMTNSAAFMIVYYYANELFPTVARSRGVGMCGALSRVGSILAPYVLDFVGSSRPWAASVVFGSVSIIAAISTRLLPETKGCALPDTVKHSETHHHHHHHHQKSGTRPHQQNHQEESLPLCEGSDQVRVSEALTALTRHAALPLEEVHLVGNRIPVLPSRLFGSLMIHKVFLMDNEMGAVSRNAFAGLEASLRHLHVADRALRELPFDTLDQLANLRSLVVQDTQVSVLPRMHALSRLEVLKVEGSRVASIPSSAFKFMPNMKKVHITRSRLRRLEANALEGLVYLKEVNLSGNAIEWVHPNAFRTLASVRLLDLSGNRLQEAASVVAAVREVRELRRLSLSHNGLTRVSRGAFVDLAALEALDLSHNAISRLDGGAFLHLPALRHLDLSGNLLQVMEVQAFPQPLPLRHLALAANNLTEVPGLRRLACIMPHLRSLDLAHNQLARAPRDMFAGHAALEALRLDHNLLAVLQAGTFRDLPSLRELQLSHNQLQAAGGEEGPAWELPSLQQLDLSHNDLQEVGRGLLAGLPSLDALDLSFNLIGAVHSDAFAACPDLRHLNLSYNSLSALPDGLLAGLPRLEVLGLAFNQLTTLGGGALRGAVRLRFLHLHHNNLMGLQQDAFANTSALHLLDLSSNLLQDVPPGVLSPLRSLQVLSLRRNTISRLKKHYLRGLHALHTLDLSHNHLQEVSPAALQDLAGLLDLDLSVNYLQVLHPRLLGGAAGLQRLNASHNYITDLGERSLQAAPSLRVLDLTNNSLTEVGQALRDLPHLQGLYLADNYLTALANHTFAGLPSLTVLRLDNNGIQTFQAATFRDLPDLLTLDMSRNNLVELPPDAFRSLRAVEDLRLAHNQISIVKDFAFTNLPGLLTLQLQDNLIAEIGAHAFHSLPALQFLNLSTNSLPAVPEDALARLPGLHVLDLSANLLRTISDVSLHRLQWLSVLLLHHNTLCHLSVGAFSRQRSLRVLTLQGNHLRRLHLQALGPALSSLSLLDMSDNPFQCDCELVWLKEHLEEAPQGERGPRSLPGRGFAQCACLRRASQIPGAPHHAGNLFNLTEGIEGGGGGLPGLQRPHSPGRAPPLHPPTTPAPSIVPPPPPTSTSPVVEAAAATAGAGVGGLHTTPGDTPTIYAGGSSGVIAADPQESGGGLLSGLALSSLPSLPSLLESVDGGGVSGGAVSKLGTPGEGKPMRGPDANDPVWVDGPPEPHPFFPAPPRPLGGDLVAPGPLSPARGPAPAPDAPEGAAAPRPGLVVSVGRPNVWGTRPSRPKASPVPCSPSHAPRPRPQLRHALPPRETPGGGEPPSTRLHLTTTTTTTTTTPSISPHSLTPLRPTHIPTLPQAPPSSPQHHHPVLVTPLAEGGVGEAAHTPQWSPPEMLHPDSGVSLYQPEEVFLPYEPPDPHHPITVIDAPPPEPPQEAHPSHGTPQITPQITHLTSSPQTTQQHVHPSHSAQQDTHPSHTTPQLAPQNTHPSHSAPQDKHPSHTTPQLAPQNTHPSHSAPQDTHHTLSTPQLAPQQEHPTSFPQFTHPSSPPQPTPQQAHPSTPQGPLNGDLAPAATHVSGGGTLPPPPRPTSSVWGALPPPLHWCWGDVAPGTHPHHLHPH</sequence>
<accession>A0AAW0TQB9</accession>
<comment type="caution">
    <text evidence="10">The sequence shown here is derived from an EMBL/GenBank/DDBJ whole genome shotgun (WGS) entry which is preliminary data.</text>
</comment>
<feature type="compositionally biased region" description="Pro residues" evidence="7">
    <location>
        <begin position="1342"/>
        <end position="1364"/>
    </location>
</feature>
<dbReference type="InterPro" id="IPR050333">
    <property type="entry name" value="SLRP"/>
</dbReference>
<keyword evidence="11" id="KW-1185">Reference proteome</keyword>
<dbReference type="PANTHER" id="PTHR45712:SF22">
    <property type="entry name" value="INSULIN-LIKE GROWTH FACTOR-BINDING PROTEIN COMPLEX ACID LABILE SUBUNIT"/>
    <property type="match status" value="1"/>
</dbReference>
<feature type="transmembrane region" description="Helical" evidence="8">
    <location>
        <begin position="260"/>
        <end position="282"/>
    </location>
</feature>
<feature type="compositionally biased region" description="Pro residues" evidence="7">
    <location>
        <begin position="1468"/>
        <end position="1481"/>
    </location>
</feature>
<organism evidence="10 11">
    <name type="scientific">Scylla paramamosain</name>
    <name type="common">Mud crab</name>
    <dbReference type="NCBI Taxonomy" id="85552"/>
    <lineage>
        <taxon>Eukaryota</taxon>
        <taxon>Metazoa</taxon>
        <taxon>Ecdysozoa</taxon>
        <taxon>Arthropoda</taxon>
        <taxon>Crustacea</taxon>
        <taxon>Multicrustacea</taxon>
        <taxon>Malacostraca</taxon>
        <taxon>Eumalacostraca</taxon>
        <taxon>Eucarida</taxon>
        <taxon>Decapoda</taxon>
        <taxon>Pleocyemata</taxon>
        <taxon>Brachyura</taxon>
        <taxon>Eubrachyura</taxon>
        <taxon>Portunoidea</taxon>
        <taxon>Portunidae</taxon>
        <taxon>Portuninae</taxon>
        <taxon>Scylla</taxon>
    </lineage>
</organism>
<feature type="transmembrane region" description="Helical" evidence="8">
    <location>
        <begin position="294"/>
        <end position="313"/>
    </location>
</feature>
<dbReference type="Gene3D" id="1.20.1250.20">
    <property type="entry name" value="MFS general substrate transporter like domains"/>
    <property type="match status" value="2"/>
</dbReference>
<dbReference type="Gene3D" id="3.80.10.10">
    <property type="entry name" value="Ribonuclease Inhibitor"/>
    <property type="match status" value="6"/>
</dbReference>
<dbReference type="EMBL" id="JARAKH010000026">
    <property type="protein sequence ID" value="KAK8389953.1"/>
    <property type="molecule type" value="Genomic_DNA"/>
</dbReference>
<feature type="transmembrane region" description="Helical" evidence="8">
    <location>
        <begin position="233"/>
        <end position="254"/>
    </location>
</feature>
<feature type="transmembrane region" description="Helical" evidence="8">
    <location>
        <begin position="130"/>
        <end position="149"/>
    </location>
</feature>
<dbReference type="PROSITE" id="PS51450">
    <property type="entry name" value="LRR"/>
    <property type="match status" value="6"/>
</dbReference>
<evidence type="ECO:0000256" key="4">
    <source>
        <dbReference type="ARBA" id="ARBA00022737"/>
    </source>
</evidence>
<feature type="transmembrane region" description="Helical" evidence="8">
    <location>
        <begin position="175"/>
        <end position="193"/>
    </location>
</feature>
<feature type="region of interest" description="Disordered" evidence="7">
    <location>
        <begin position="1439"/>
        <end position="1843"/>
    </location>
</feature>
<evidence type="ECO:0000256" key="6">
    <source>
        <dbReference type="ARBA" id="ARBA00023136"/>
    </source>
</evidence>
<keyword evidence="6 8" id="KW-0472">Membrane</keyword>
<evidence type="ECO:0000313" key="10">
    <source>
        <dbReference type="EMBL" id="KAK8389953.1"/>
    </source>
</evidence>
<dbReference type="Pfam" id="PF13855">
    <property type="entry name" value="LRR_8"/>
    <property type="match status" value="8"/>
</dbReference>
<feature type="compositionally biased region" description="Basic residues" evidence="7">
    <location>
        <begin position="358"/>
        <end position="372"/>
    </location>
</feature>
<keyword evidence="4" id="KW-0677">Repeat</keyword>
<protein>
    <recommendedName>
        <fullName evidence="9">Major facilitator superfamily (MFS) profile domain-containing protein</fullName>
    </recommendedName>
</protein>
<name>A0AAW0TQB9_SCYPA</name>
<dbReference type="InterPro" id="IPR005829">
    <property type="entry name" value="Sugar_transporter_CS"/>
</dbReference>
<dbReference type="InterPro" id="IPR032675">
    <property type="entry name" value="LRR_dom_sf"/>
</dbReference>
<keyword evidence="3 8" id="KW-0812">Transmembrane</keyword>
<feature type="transmembrane region" description="Helical" evidence="8">
    <location>
        <begin position="102"/>
        <end position="124"/>
    </location>
</feature>
<dbReference type="Proteomes" id="UP001487740">
    <property type="component" value="Unassembled WGS sequence"/>
</dbReference>
<dbReference type="SUPFAM" id="SSF52058">
    <property type="entry name" value="L domain-like"/>
    <property type="match status" value="3"/>
</dbReference>
<gene>
    <name evidence="10" type="ORF">O3P69_012872</name>
</gene>
<dbReference type="GO" id="GO:0016020">
    <property type="term" value="C:membrane"/>
    <property type="evidence" value="ECO:0007669"/>
    <property type="project" value="UniProtKB-SubCell"/>
</dbReference>
<dbReference type="PANTHER" id="PTHR45712">
    <property type="entry name" value="AGAP008170-PA"/>
    <property type="match status" value="1"/>
</dbReference>
<feature type="compositionally biased region" description="Polar residues" evidence="7">
    <location>
        <begin position="1687"/>
        <end position="1739"/>
    </location>
</feature>
<dbReference type="InterPro" id="IPR003591">
    <property type="entry name" value="Leu-rich_rpt_typical-subtyp"/>
</dbReference>
<dbReference type="PROSITE" id="PS50850">
    <property type="entry name" value="MFS"/>
    <property type="match status" value="1"/>
</dbReference>
<feature type="region of interest" description="Disordered" evidence="7">
    <location>
        <begin position="1327"/>
        <end position="1367"/>
    </location>
</feature>
<dbReference type="InterPro" id="IPR005828">
    <property type="entry name" value="MFS_sugar_transport-like"/>
</dbReference>
<feature type="transmembrane region" description="Helical" evidence="8">
    <location>
        <begin position="205"/>
        <end position="226"/>
    </location>
</feature>
<feature type="compositionally biased region" description="Low complexity" evidence="7">
    <location>
        <begin position="1566"/>
        <end position="1594"/>
    </location>
</feature>
<reference evidence="10 11" key="1">
    <citation type="submission" date="2023-03" db="EMBL/GenBank/DDBJ databases">
        <title>High-quality genome of Scylla paramamosain provides insights in environmental adaptation.</title>
        <authorList>
            <person name="Zhang L."/>
        </authorList>
    </citation>
    <scope>NUCLEOTIDE SEQUENCE [LARGE SCALE GENOMIC DNA]</scope>
    <source>
        <strain evidence="10">LZ_2023a</strain>
        <tissue evidence="10">Muscle</tissue>
    </source>
</reference>
<evidence type="ECO:0000313" key="11">
    <source>
        <dbReference type="Proteomes" id="UP001487740"/>
    </source>
</evidence>
<comment type="subcellular location">
    <subcellularLocation>
        <location evidence="1">Membrane</location>
        <topology evidence="1">Multi-pass membrane protein</topology>
    </subcellularLocation>
</comment>
<feature type="domain" description="Major facilitator superfamily (MFS) profile" evidence="9">
    <location>
        <begin position="1"/>
        <end position="347"/>
    </location>
</feature>
<feature type="compositionally biased region" description="Low complexity" evidence="7">
    <location>
        <begin position="1800"/>
        <end position="1809"/>
    </location>
</feature>
<dbReference type="InterPro" id="IPR020846">
    <property type="entry name" value="MFS_dom"/>
</dbReference>
<dbReference type="GO" id="GO:0022857">
    <property type="term" value="F:transmembrane transporter activity"/>
    <property type="evidence" value="ECO:0007669"/>
    <property type="project" value="InterPro"/>
</dbReference>
<evidence type="ECO:0000256" key="8">
    <source>
        <dbReference type="SAM" id="Phobius"/>
    </source>
</evidence>
<dbReference type="InterPro" id="IPR001611">
    <property type="entry name" value="Leu-rich_rpt"/>
</dbReference>
<feature type="compositionally biased region" description="Low complexity" evidence="7">
    <location>
        <begin position="1504"/>
        <end position="1514"/>
    </location>
</feature>
<evidence type="ECO:0000256" key="3">
    <source>
        <dbReference type="ARBA" id="ARBA00022692"/>
    </source>
</evidence>
<dbReference type="CDD" id="cd17317">
    <property type="entry name" value="MFS_SLC22"/>
    <property type="match status" value="1"/>
</dbReference>
<dbReference type="SMART" id="SM00368">
    <property type="entry name" value="LRR_RI"/>
    <property type="match status" value="10"/>
</dbReference>
<feature type="region of interest" description="Disordered" evidence="7">
    <location>
        <begin position="356"/>
        <end position="383"/>
    </location>
</feature>
<feature type="transmembrane region" description="Helical" evidence="8">
    <location>
        <begin position="44"/>
        <end position="63"/>
    </location>
</feature>
<dbReference type="SMART" id="SM00369">
    <property type="entry name" value="LRR_TYP"/>
    <property type="match status" value="31"/>
</dbReference>
<feature type="compositionally biased region" description="Polar residues" evidence="7">
    <location>
        <begin position="1747"/>
        <end position="1782"/>
    </location>
</feature>
<evidence type="ECO:0000256" key="1">
    <source>
        <dbReference type="ARBA" id="ARBA00004141"/>
    </source>
</evidence>
<dbReference type="PRINTS" id="PR00019">
    <property type="entry name" value="LEURICHRPT"/>
</dbReference>
<dbReference type="PROSITE" id="PS00217">
    <property type="entry name" value="SUGAR_TRANSPORT_2"/>
    <property type="match status" value="1"/>
</dbReference>
<evidence type="ECO:0000256" key="2">
    <source>
        <dbReference type="ARBA" id="ARBA00022614"/>
    </source>
</evidence>
<feature type="transmembrane region" description="Helical" evidence="8">
    <location>
        <begin position="69"/>
        <end position="90"/>
    </location>
</feature>
<dbReference type="SMART" id="SM00364">
    <property type="entry name" value="LRR_BAC"/>
    <property type="match status" value="9"/>
</dbReference>
<dbReference type="SUPFAM" id="SSF103473">
    <property type="entry name" value="MFS general substrate transporter"/>
    <property type="match status" value="1"/>
</dbReference>
<feature type="transmembrane region" description="Helical" evidence="8">
    <location>
        <begin position="20"/>
        <end position="37"/>
    </location>
</feature>
<dbReference type="Pfam" id="PF00083">
    <property type="entry name" value="Sugar_tr"/>
    <property type="match status" value="2"/>
</dbReference>
<proteinExistence type="predicted"/>